<dbReference type="GO" id="GO:0005886">
    <property type="term" value="C:plasma membrane"/>
    <property type="evidence" value="ECO:0007669"/>
    <property type="project" value="TreeGrafter"/>
</dbReference>
<feature type="non-terminal residue" evidence="1">
    <location>
        <position position="498"/>
    </location>
</feature>
<dbReference type="GO" id="GO:0090313">
    <property type="term" value="P:regulation of protein targeting to membrane"/>
    <property type="evidence" value="ECO:0007669"/>
    <property type="project" value="TreeGrafter"/>
</dbReference>
<dbReference type="Proteomes" id="UP000285961">
    <property type="component" value="Unassembled WGS sequence"/>
</dbReference>
<accession>A0A419ETY8</accession>
<gene>
    <name evidence="1" type="ORF">C4532_14300</name>
</gene>
<proteinExistence type="predicted"/>
<evidence type="ECO:0000313" key="1">
    <source>
        <dbReference type="EMBL" id="RJP67550.1"/>
    </source>
</evidence>
<dbReference type="PANTHER" id="PTHR30441">
    <property type="entry name" value="DUF748 DOMAIN-CONTAINING PROTEIN"/>
    <property type="match status" value="1"/>
</dbReference>
<dbReference type="InterPro" id="IPR008023">
    <property type="entry name" value="DUF748"/>
</dbReference>
<protein>
    <submittedName>
        <fullName evidence="1">AsmA family protein</fullName>
    </submittedName>
</protein>
<organism evidence="1 2">
    <name type="scientific">Candidatus Abyssobacteria bacterium SURF_17</name>
    <dbReference type="NCBI Taxonomy" id="2093361"/>
    <lineage>
        <taxon>Bacteria</taxon>
        <taxon>Pseudomonadati</taxon>
        <taxon>Candidatus Hydrogenedentota</taxon>
        <taxon>Candidatus Abyssobacteria</taxon>
    </lineage>
</organism>
<evidence type="ECO:0000313" key="2">
    <source>
        <dbReference type="Proteomes" id="UP000285961"/>
    </source>
</evidence>
<dbReference type="InterPro" id="IPR052894">
    <property type="entry name" value="AsmA-related"/>
</dbReference>
<dbReference type="AlphaFoldDB" id="A0A419ETY8"/>
<dbReference type="Pfam" id="PF05359">
    <property type="entry name" value="DUF748"/>
    <property type="match status" value="1"/>
</dbReference>
<reference evidence="1 2" key="1">
    <citation type="journal article" date="2017" name="ISME J.">
        <title>Energy and carbon metabolisms in a deep terrestrial subsurface fluid microbial community.</title>
        <authorList>
            <person name="Momper L."/>
            <person name="Jungbluth S.P."/>
            <person name="Lee M.D."/>
            <person name="Amend J.P."/>
        </authorList>
    </citation>
    <scope>NUCLEOTIDE SEQUENCE [LARGE SCALE GENOMIC DNA]</scope>
    <source>
        <strain evidence="1">SURF_17</strain>
    </source>
</reference>
<comment type="caution">
    <text evidence="1">The sequence shown here is derived from an EMBL/GenBank/DDBJ whole genome shotgun (WGS) entry which is preliminary data.</text>
</comment>
<dbReference type="EMBL" id="QZKI01000102">
    <property type="protein sequence ID" value="RJP67550.1"/>
    <property type="molecule type" value="Genomic_DNA"/>
</dbReference>
<name>A0A419ETY8_9BACT</name>
<dbReference type="PANTHER" id="PTHR30441:SF4">
    <property type="entry name" value="PROTEIN ASMA"/>
    <property type="match status" value="1"/>
</dbReference>
<sequence length="498" mass="53555">MKPLLHLDPSKKKMLKRIATLLAVLVGLWVAGAVALRLLLPSERIKGILAKELSNALDQKVTIEKLTLGFYPDAELVARNIRMVDRTSSREMLSAERIRLDFNLFQLLKKQYTVEGVVVGSPSIALVRAADGQWNIERIIERLKPEKERKEDEKPSAEKVKIGPIHVRNGSISIHDEVSGKSLDIRDIKLTINVQGESVRVNSASVSYPPVEAKLSGSMSRISAPNPSVEAESDIRLLKQGPLGEFRPAAALSAGVPLADITARASGTTAEMNLTCSFSANRLLTKGIANQGNLTGRLKTAEGLLSVGALDTSFGHTTLSFSGVVNDLWHDERAADLKGRGAVDLREALALAGEKLVNNLEPSGMAGTSLPLTATMNRVDVKADFNLTSAGLTIPKVMKKQPGTPGSLMVKAYYLLPDEITIENFALAVGDAKIDGKAQIQPGKEPWIQGSANSSELPLAALDELPSVVFESGTTTLTAEMWQSNSPEKQVSFAGKTT</sequence>